<reference evidence="6" key="1">
    <citation type="submission" date="2018-06" db="EMBL/GenBank/DDBJ databases">
        <title>Genome assembly of Danube salmon.</title>
        <authorList>
            <person name="Macqueen D.J."/>
            <person name="Gundappa M.K."/>
        </authorList>
    </citation>
    <scope>NUCLEOTIDE SEQUENCE [LARGE SCALE GENOMIC DNA]</scope>
</reference>
<dbReference type="SUPFAM" id="SSF54695">
    <property type="entry name" value="POZ domain"/>
    <property type="match status" value="1"/>
</dbReference>
<protein>
    <submittedName>
        <fullName evidence="5">Kelch like family member 34</fullName>
    </submittedName>
</protein>
<dbReference type="PIRSF" id="PIRSF037037">
    <property type="entry name" value="Kelch-like_protein_gigaxonin"/>
    <property type="match status" value="1"/>
</dbReference>
<reference evidence="5" key="2">
    <citation type="submission" date="2025-08" db="UniProtKB">
        <authorList>
            <consortium name="Ensembl"/>
        </authorList>
    </citation>
    <scope>IDENTIFICATION</scope>
</reference>
<dbReference type="Pfam" id="PF07707">
    <property type="entry name" value="BACK"/>
    <property type="match status" value="1"/>
</dbReference>
<dbReference type="InterPro" id="IPR011333">
    <property type="entry name" value="SKP1/BTB/POZ_sf"/>
</dbReference>
<keyword evidence="2" id="KW-0677">Repeat</keyword>
<dbReference type="InterPro" id="IPR017096">
    <property type="entry name" value="BTB-kelch_protein"/>
</dbReference>
<reference evidence="5" key="3">
    <citation type="submission" date="2025-09" db="UniProtKB">
        <authorList>
            <consortium name="Ensembl"/>
        </authorList>
    </citation>
    <scope>IDENTIFICATION</scope>
</reference>
<feature type="signal peptide" evidence="3">
    <location>
        <begin position="1"/>
        <end position="20"/>
    </location>
</feature>
<dbReference type="GeneTree" id="ENSGT00940000162424"/>
<dbReference type="AlphaFoldDB" id="A0A4W5L097"/>
<accession>A0A4W5L097</accession>
<dbReference type="SUPFAM" id="SSF117281">
    <property type="entry name" value="Kelch motif"/>
    <property type="match status" value="1"/>
</dbReference>
<feature type="chain" id="PRO_5021472551" evidence="3">
    <location>
        <begin position="21"/>
        <end position="621"/>
    </location>
</feature>
<dbReference type="Gene3D" id="3.30.710.10">
    <property type="entry name" value="Potassium Channel Kv1.1, Chain A"/>
    <property type="match status" value="1"/>
</dbReference>
<evidence type="ECO:0000256" key="1">
    <source>
        <dbReference type="ARBA" id="ARBA00022441"/>
    </source>
</evidence>
<dbReference type="Gene3D" id="2.120.10.80">
    <property type="entry name" value="Kelch-type beta propeller"/>
    <property type="match status" value="2"/>
</dbReference>
<dbReference type="PANTHER" id="PTHR45632:SF8">
    <property type="entry name" value="KELCH-LIKE PROTEIN 34"/>
    <property type="match status" value="1"/>
</dbReference>
<dbReference type="PANTHER" id="PTHR45632">
    <property type="entry name" value="LD33804P"/>
    <property type="match status" value="1"/>
</dbReference>
<dbReference type="SMART" id="SM00612">
    <property type="entry name" value="Kelch"/>
    <property type="match status" value="5"/>
</dbReference>
<keyword evidence="6" id="KW-1185">Reference proteome</keyword>
<dbReference type="Proteomes" id="UP000314982">
    <property type="component" value="Unassembled WGS sequence"/>
</dbReference>
<sequence length="621" mass="68902">MHSLFSLNSLFLFLLSLSLSTFFMESYSLLHSSSQSSVLFSGFRKLRSDRRLCDVVLETGGVSFPCHRVLLASSSQYFWCLFGEKTEERIAASIRLPALTPAGLETVLDFLYSGWLSLSAASLPVVLETARYLQVDTAVSLCERFLSDGLSMRTSCFYANLSEHHFLPNALAAANQIIATEMATLLREDREGLLGLNVQSLTDMLDREELPGVKEVELLKLVLDWLDANRPLPLVRCNLLLSRLRFGLVTPSDITTLSPAHINMNTPFMRSKVTQALEYHWLGSARPIRQSRHSSLRAAANHVLLVGGGPSTDWPQQQVLTFDLRDRKWSSLSAGLPRRLNNHCVCCVGGFLFVIGGEEVKGGAEGGEGKSVTMKTTNSVWRYDPRFACWEEADPMLERRSQFSCCVVDHVIYTIGGTHTHSDTHSCLASVEFYDMAAGHWRRGISLPRPLYGHASVTLGTGILLSGGSHGNQDRTQVSSQEGIQGDCGVLFLDMVARGGVWEKRAPMSIGRFGHRMATVAGRVYALLGMYEHYCDIERYDSLADQWTRLHPVLIGSFDYGLVATANGRLLLFGGRKWQDGQEVSVASVLEYDTERDRWAEICQLHSPLTGTQCVVMALSD</sequence>
<dbReference type="Gene3D" id="1.25.40.420">
    <property type="match status" value="1"/>
</dbReference>
<evidence type="ECO:0000259" key="4">
    <source>
        <dbReference type="PROSITE" id="PS50097"/>
    </source>
</evidence>
<proteinExistence type="predicted"/>
<dbReference type="SMART" id="SM00225">
    <property type="entry name" value="BTB"/>
    <property type="match status" value="1"/>
</dbReference>
<evidence type="ECO:0000256" key="3">
    <source>
        <dbReference type="SAM" id="SignalP"/>
    </source>
</evidence>
<keyword evidence="3" id="KW-0732">Signal</keyword>
<dbReference type="PROSITE" id="PS50097">
    <property type="entry name" value="BTB"/>
    <property type="match status" value="1"/>
</dbReference>
<dbReference type="Ensembl" id="ENSHHUT00000016904.1">
    <property type="protein sequence ID" value="ENSHHUP00000016325.1"/>
    <property type="gene ID" value="ENSHHUG00000010156.1"/>
</dbReference>
<dbReference type="Pfam" id="PF24681">
    <property type="entry name" value="Kelch_KLHDC2_KLHL20_DRC7"/>
    <property type="match status" value="1"/>
</dbReference>
<keyword evidence="1" id="KW-0880">Kelch repeat</keyword>
<feature type="domain" description="BTB" evidence="4">
    <location>
        <begin position="53"/>
        <end position="120"/>
    </location>
</feature>
<name>A0A4W5L097_9TELE</name>
<dbReference type="InterPro" id="IPR006652">
    <property type="entry name" value="Kelch_1"/>
</dbReference>
<dbReference type="Pfam" id="PF00651">
    <property type="entry name" value="BTB"/>
    <property type="match status" value="1"/>
</dbReference>
<evidence type="ECO:0000256" key="2">
    <source>
        <dbReference type="ARBA" id="ARBA00022737"/>
    </source>
</evidence>
<dbReference type="InterPro" id="IPR011705">
    <property type="entry name" value="BACK"/>
</dbReference>
<evidence type="ECO:0000313" key="5">
    <source>
        <dbReference type="Ensembl" id="ENSHHUP00000016325.1"/>
    </source>
</evidence>
<evidence type="ECO:0000313" key="6">
    <source>
        <dbReference type="Proteomes" id="UP000314982"/>
    </source>
</evidence>
<organism evidence="5 6">
    <name type="scientific">Hucho hucho</name>
    <name type="common">huchen</name>
    <dbReference type="NCBI Taxonomy" id="62062"/>
    <lineage>
        <taxon>Eukaryota</taxon>
        <taxon>Metazoa</taxon>
        <taxon>Chordata</taxon>
        <taxon>Craniata</taxon>
        <taxon>Vertebrata</taxon>
        <taxon>Euteleostomi</taxon>
        <taxon>Actinopterygii</taxon>
        <taxon>Neopterygii</taxon>
        <taxon>Teleostei</taxon>
        <taxon>Protacanthopterygii</taxon>
        <taxon>Salmoniformes</taxon>
        <taxon>Salmonidae</taxon>
        <taxon>Salmoninae</taxon>
        <taxon>Hucho</taxon>
    </lineage>
</organism>
<dbReference type="STRING" id="62062.ENSHHUP00000016325"/>
<dbReference type="SMART" id="SM00875">
    <property type="entry name" value="BACK"/>
    <property type="match status" value="1"/>
</dbReference>
<dbReference type="InterPro" id="IPR015915">
    <property type="entry name" value="Kelch-typ_b-propeller"/>
</dbReference>
<dbReference type="InterPro" id="IPR000210">
    <property type="entry name" value="BTB/POZ_dom"/>
</dbReference>